<dbReference type="GO" id="GO:0051260">
    <property type="term" value="P:protein homooligomerization"/>
    <property type="evidence" value="ECO:0007669"/>
    <property type="project" value="InterPro"/>
</dbReference>
<evidence type="ECO:0000256" key="10">
    <source>
        <dbReference type="ARBA" id="ARBA00022737"/>
    </source>
</evidence>
<feature type="active site" evidence="22">
    <location>
        <position position="708"/>
    </location>
</feature>
<dbReference type="FunFam" id="3.30.710.10:FF:000038">
    <property type="entry name" value="BTB/POZ domain-containing protein KCTD3 isoform X1"/>
    <property type="match status" value="1"/>
</dbReference>
<feature type="compositionally biased region" description="Basic residues" evidence="23">
    <location>
        <begin position="1332"/>
        <end position="1341"/>
    </location>
</feature>
<keyword evidence="8" id="KW-0853">WD repeat</keyword>
<comment type="catalytic activity">
    <reaction evidence="1">
        <text>Thiol-dependent hydrolysis of ester, thioester, amide, peptide and isopeptide bonds formed by the C-terminal Gly of ubiquitin (a 76-residue protein attached to proteins as an intracellular targeting signal).</text>
        <dbReference type="EC" id="3.4.19.12"/>
    </reaction>
</comment>
<dbReference type="SMART" id="SM01246">
    <property type="entry name" value="Josephin"/>
    <property type="match status" value="1"/>
</dbReference>
<dbReference type="InterPro" id="IPR001680">
    <property type="entry name" value="WD40_rpt"/>
</dbReference>
<keyword evidence="9" id="KW-0645">Protease</keyword>
<evidence type="ECO:0000259" key="24">
    <source>
        <dbReference type="PROSITE" id="PS50097"/>
    </source>
</evidence>
<dbReference type="InterPro" id="IPR047876">
    <property type="entry name" value="SHKBP1/KCTD3"/>
</dbReference>
<feature type="domain" description="C2H2-type" evidence="25">
    <location>
        <begin position="1777"/>
        <end position="1799"/>
    </location>
</feature>
<feature type="compositionally biased region" description="Basic residues" evidence="23">
    <location>
        <begin position="1356"/>
        <end position="1367"/>
    </location>
</feature>
<evidence type="ECO:0000256" key="15">
    <source>
        <dbReference type="ARBA" id="ARBA00023163"/>
    </source>
</evidence>
<feature type="compositionally biased region" description="Low complexity" evidence="23">
    <location>
        <begin position="1435"/>
        <end position="1462"/>
    </location>
</feature>
<evidence type="ECO:0000256" key="20">
    <source>
        <dbReference type="ARBA" id="ARBA00082365"/>
    </source>
</evidence>
<evidence type="ECO:0000256" key="22">
    <source>
        <dbReference type="PROSITE-ProRule" id="PRU00331"/>
    </source>
</evidence>
<dbReference type="GO" id="GO:0005737">
    <property type="term" value="C:cytoplasm"/>
    <property type="evidence" value="ECO:0007669"/>
    <property type="project" value="UniProtKB-SubCell"/>
</dbReference>
<feature type="compositionally biased region" description="Basic and acidic residues" evidence="23">
    <location>
        <begin position="1621"/>
        <end position="1630"/>
    </location>
</feature>
<keyword evidence="21" id="KW-0863">Zinc-finger</keyword>
<evidence type="ECO:0000256" key="21">
    <source>
        <dbReference type="PROSITE-ProRule" id="PRU00042"/>
    </source>
</evidence>
<evidence type="ECO:0000256" key="14">
    <source>
        <dbReference type="ARBA" id="ARBA00023015"/>
    </source>
</evidence>
<evidence type="ECO:0000256" key="19">
    <source>
        <dbReference type="ARBA" id="ARBA00069055"/>
    </source>
</evidence>
<feature type="compositionally biased region" description="Low complexity" evidence="23">
    <location>
        <begin position="1405"/>
        <end position="1427"/>
    </location>
</feature>
<comment type="caution">
    <text evidence="27">The sequence shown here is derived from an EMBL/GenBank/DDBJ whole genome shotgun (WGS) entry which is preliminary data.</text>
</comment>
<dbReference type="InterPro" id="IPR011333">
    <property type="entry name" value="SKP1/BTB/POZ_sf"/>
</dbReference>
<proteinExistence type="inferred from homology"/>
<evidence type="ECO:0000259" key="25">
    <source>
        <dbReference type="PROSITE" id="PS50157"/>
    </source>
</evidence>
<dbReference type="SUPFAM" id="SSF57667">
    <property type="entry name" value="beta-beta-alpha zinc fingers"/>
    <property type="match status" value="2"/>
</dbReference>
<dbReference type="InterPro" id="IPR036236">
    <property type="entry name" value="Znf_C2H2_sf"/>
</dbReference>
<keyword evidence="11" id="KW-0833">Ubl conjugation pathway</keyword>
<evidence type="ECO:0000256" key="1">
    <source>
        <dbReference type="ARBA" id="ARBA00000707"/>
    </source>
</evidence>
<feature type="domain" description="BTB" evidence="24">
    <location>
        <begin position="22"/>
        <end position="93"/>
    </location>
</feature>
<dbReference type="Pfam" id="PF00096">
    <property type="entry name" value="zf-C2H2"/>
    <property type="match status" value="2"/>
</dbReference>
<evidence type="ECO:0000256" key="16">
    <source>
        <dbReference type="ARBA" id="ARBA00023242"/>
    </source>
</evidence>
<dbReference type="GO" id="GO:0006508">
    <property type="term" value="P:proteolysis"/>
    <property type="evidence" value="ECO:0007669"/>
    <property type="project" value="UniProtKB-KW"/>
</dbReference>
<evidence type="ECO:0000256" key="4">
    <source>
        <dbReference type="ARBA" id="ARBA00009572"/>
    </source>
</evidence>
<evidence type="ECO:0000256" key="7">
    <source>
        <dbReference type="ARBA" id="ARBA00022553"/>
    </source>
</evidence>
<keyword evidence="10" id="KW-0677">Repeat</keyword>
<feature type="domain" description="C2H2-type" evidence="25">
    <location>
        <begin position="1750"/>
        <end position="1773"/>
    </location>
</feature>
<dbReference type="InterPro" id="IPR000210">
    <property type="entry name" value="BTB/POZ_dom"/>
</dbReference>
<feature type="region of interest" description="Disordered" evidence="23">
    <location>
        <begin position="1589"/>
        <end position="1658"/>
    </location>
</feature>
<comment type="subcellular location">
    <subcellularLocation>
        <location evidence="2">Cytoplasm</location>
    </subcellularLocation>
    <subcellularLocation>
        <location evidence="3">Nucleus</location>
        <location evidence="3">Nucleolus</location>
    </subcellularLocation>
</comment>
<feature type="domain" description="C2H2-type" evidence="25">
    <location>
        <begin position="1914"/>
        <end position="1939"/>
    </location>
</feature>
<feature type="compositionally biased region" description="Polar residues" evidence="23">
    <location>
        <begin position="1463"/>
        <end position="1476"/>
    </location>
</feature>
<name>A0A0V1JKU8_TRIPS</name>
<dbReference type="Proteomes" id="UP000054826">
    <property type="component" value="Unassembled WGS sequence"/>
</dbReference>
<organism evidence="27 28">
    <name type="scientific">Trichinella pseudospiralis</name>
    <name type="common">Parasitic roundworm</name>
    <dbReference type="NCBI Taxonomy" id="6337"/>
    <lineage>
        <taxon>Eukaryota</taxon>
        <taxon>Metazoa</taxon>
        <taxon>Ecdysozoa</taxon>
        <taxon>Nematoda</taxon>
        <taxon>Enoplea</taxon>
        <taxon>Dorylaimia</taxon>
        <taxon>Trichinellida</taxon>
        <taxon>Trichinellidae</taxon>
        <taxon>Trichinella</taxon>
    </lineage>
</organism>
<feature type="domain" description="C2H2-type" evidence="25">
    <location>
        <begin position="1663"/>
        <end position="1688"/>
    </location>
</feature>
<keyword evidence="15" id="KW-0804">Transcription</keyword>
<dbReference type="PROSITE" id="PS00028">
    <property type="entry name" value="ZINC_FINGER_C2H2_1"/>
    <property type="match status" value="7"/>
</dbReference>
<feature type="compositionally biased region" description="Basic residues" evidence="23">
    <location>
        <begin position="1631"/>
        <end position="1650"/>
    </location>
</feature>
<dbReference type="Pfam" id="PF02099">
    <property type="entry name" value="Josephin"/>
    <property type="match status" value="1"/>
</dbReference>
<feature type="compositionally biased region" description="Basic residues" evidence="23">
    <location>
        <begin position="1378"/>
        <end position="1404"/>
    </location>
</feature>
<evidence type="ECO:0000313" key="28">
    <source>
        <dbReference type="Proteomes" id="UP000054826"/>
    </source>
</evidence>
<evidence type="ECO:0000259" key="26">
    <source>
        <dbReference type="PROSITE" id="PS50957"/>
    </source>
</evidence>
<dbReference type="GO" id="GO:0004843">
    <property type="term" value="F:cysteine-type deubiquitinase activity"/>
    <property type="evidence" value="ECO:0007669"/>
    <property type="project" value="UniProtKB-EC"/>
</dbReference>
<feature type="compositionally biased region" description="Low complexity" evidence="23">
    <location>
        <begin position="868"/>
        <end position="877"/>
    </location>
</feature>
<evidence type="ECO:0000256" key="13">
    <source>
        <dbReference type="ARBA" id="ARBA00022807"/>
    </source>
</evidence>
<reference evidence="27 28" key="1">
    <citation type="submission" date="2015-01" db="EMBL/GenBank/DDBJ databases">
        <title>Evolution of Trichinella species and genotypes.</title>
        <authorList>
            <person name="Korhonen P.K."/>
            <person name="Edoardo P."/>
            <person name="Giuseppe L.R."/>
            <person name="Gasser R.B."/>
        </authorList>
    </citation>
    <scope>NUCLEOTIDE SEQUENCE [LARGE SCALE GENOMIC DNA]</scope>
    <source>
        <strain evidence="27">ISS176</strain>
    </source>
</reference>
<feature type="domain" description="Josephin" evidence="26">
    <location>
        <begin position="695"/>
        <end position="862"/>
    </location>
</feature>
<dbReference type="GO" id="GO:0005730">
    <property type="term" value="C:nucleolus"/>
    <property type="evidence" value="ECO:0007669"/>
    <property type="project" value="UniProtKB-SubCell"/>
</dbReference>
<dbReference type="InterPro" id="IPR006155">
    <property type="entry name" value="Josephin"/>
</dbReference>
<feature type="active site" evidence="22">
    <location>
        <position position="816"/>
    </location>
</feature>
<dbReference type="PROSITE" id="PS50097">
    <property type="entry name" value="BTB"/>
    <property type="match status" value="1"/>
</dbReference>
<gene>
    <name evidence="27" type="primary">KCTD3</name>
    <name evidence="27" type="ORF">T4C_3226</name>
</gene>
<keyword evidence="21" id="KW-0479">Metal-binding</keyword>
<evidence type="ECO:0000256" key="6">
    <source>
        <dbReference type="ARBA" id="ARBA00022490"/>
    </source>
</evidence>
<dbReference type="EMBL" id="JYDV01000089">
    <property type="protein sequence ID" value="KRZ35469.1"/>
    <property type="molecule type" value="Genomic_DNA"/>
</dbReference>
<keyword evidence="13" id="KW-0788">Thiol protease</keyword>
<evidence type="ECO:0000256" key="17">
    <source>
        <dbReference type="ARBA" id="ARBA00060106"/>
    </source>
</evidence>
<evidence type="ECO:0000256" key="9">
    <source>
        <dbReference type="ARBA" id="ARBA00022670"/>
    </source>
</evidence>
<feature type="domain" description="C2H2-type" evidence="25">
    <location>
        <begin position="1725"/>
        <end position="1752"/>
    </location>
</feature>
<feature type="compositionally biased region" description="Low complexity" evidence="23">
    <location>
        <begin position="1342"/>
        <end position="1355"/>
    </location>
</feature>
<dbReference type="SMART" id="SM01141">
    <property type="entry name" value="DRY_EERY"/>
    <property type="match status" value="1"/>
</dbReference>
<sequence length="1960" mass="222899">MIILLFYDGLCHCWFMMALNGHDALIKLNVGGVQFVTSRNTLMWISDTFFTSMLSGRIPAVKDENGAIFIDRDPKLFQVILNYMRSKQVDLKEVNPVALKHEAQFYGLTPLVKRLVLCDKLDQSPCGDVLFHGYFAQPLQVFNLAAESVQPLVHRQGCHTRNKSEPICIGSLGCKVPGAVRLCSNVVAADENNSATCCASVSSSRNTLCPTSSLESLSSGNLSKPFLSNNIAALQALVDPFRVRIIRAHHSWIAVAYSETVVCYKSKGSMGWCLGCISPRTERPIRHLAISCKNPTGQGCICVAVSLDDNTILLWSVNDAGVSTLIERFSVTAHIDALLFIASQLVALSKKGKIVVWHGMTQNWQIQDVTPICSYDTAGSFLLLGCSNGSIYYIDMQKFPLRMKDNDLLVMELHRDPLGDAITAVNIYLTPKSSMSGNWLEIAYGTNTGAVRIIAQHPETAGHSPQLFQTFTVHRARISRVALTAGHLISVCSEYNHVRSWSLTRFRGMINTQPGSTPLASFKVMTLESADGPMDTDPAADVGPFGDKDSEQVFVQKVVPDTSQLYIRLASTGERVCVIKSVDGSSISSYLVHECEWSSGTGACSRRFLFTGHNNGSVQVWDLTTALEMLNARRDKPGYERLEGPTPNELLQLIDEFEITYQIPDYPNSMNRNKRKLKCLFKVAPTIDNFPPKKMNAIFFEKQEGMLCAQHALNALLQGQYFTAVDLAEIARRLDAEERKVTGDSTSDSQNMDDSGYFSLQVIAEALKPFNLTLRVAPTNASDVINFYRSHTAFICHRHQHFFTVRKIGEHWYNLNSMLDGPELISQTYSELYLAQLQKEGCTILAVEGDLPVNRGDFLVSSPVSYSAHSSAGYSSSKPEWLEQKSRPMMSSGSLEISPRTAFSIPSSRSTAYQEDNAALQTALLESIRDLNDQLPSISDDFVAQQSSTSPAVEQNSAKPGTVAQVEDLRLRRAQFLDRMWFEARRQEKKIRSIMVDHKKRADRRRSFYDKIKKDPSEFLQIHGEACKIYADAAAASAATATWRRWQGNPSVMIDRFDVRAHLDTLPSKENATGEKKGSTTKQKMDSYLNYERFRILVINDFLKVQEEQFLKQMYMEEHYGSSVITSLVKREEAKKKQLAPERAAIGYSYEDSTDLCTDTTKTKPWNESINKHPSVSQISSDEDDLDELKGEEFDVHLDVSQLTKEDFLELDRLGARYHIKPGDFAKFLRQDEIERQEVHSSDILREEQDPLRQIIQTGKETFERTTTQNTMLRKEEPSLRLAGSDYSNSSSSSHSSSNEEVTFITSFGGESPQKAKAKVNYDVAGPHKQRFHCARSKSSKKNFNSTSSGDSSSNYRRRRGKRRRRYASGSGAESKSHSKRHHRHKMSSSRYTKRSRRRRHKSHSYSASSDSSSSNSSRTRSSGGSNCDTRRRCSSNSSDVASHNSVSAKSGVSRNSRSSSVQTTGSRISSSNVQLYSEERAHGSQQSDTSILSVHSSMSDSEKERREVENTKRRLRRTKREFMNAKNVANVVTNDGHSKKNTKPTGAELLKMRTQRALRKMRKRKEALVFFARLILTVLIFQVARNQEEEKMKREERRRERMEREEHIREMSLLRRKQDRQHYGDERDRSRSKRHSRSHRRRVRHRHSTSSREMSQTSSQQWICSMEECGKVFKDSKQLEKHICFVHEVFEHSTEQICPKSGCDKIFNTKKACYDHVAQTHGDFQCSICGKHFRSRSGWRKHGKVHEGYRCSKCEQIFDTYSKLRKHVAVVHPLPLECIECRKTFSQRQCLRRHLRSHKNFVQCIVPGCEQRFSKRAMARHLKENHPEKLVDQRKEYSLRRDKKRNSKCPDCKNRFAVFEYMKRHIRRMHAVQLRKGTRTRIFKCTVAGCTKRFYSQLQLMDHGNTHSGLKPYVCEEDGCQRAYCCRLSLQQHMKRVHLKSLSVLETARYFAHMPFTSH</sequence>
<dbReference type="GO" id="GO:0016579">
    <property type="term" value="P:protein deubiquitination"/>
    <property type="evidence" value="ECO:0007669"/>
    <property type="project" value="InterPro"/>
</dbReference>
<evidence type="ECO:0000256" key="8">
    <source>
        <dbReference type="ARBA" id="ARBA00022574"/>
    </source>
</evidence>
<keyword evidence="14" id="KW-0805">Transcription regulation</keyword>
<dbReference type="PANTHER" id="PTHR15859:SF1">
    <property type="entry name" value="BTB DOMAIN-CONTAINING PROTEIN"/>
    <property type="match status" value="1"/>
</dbReference>
<dbReference type="EC" id="3.4.19.12" evidence="5"/>
<dbReference type="SMART" id="SM00225">
    <property type="entry name" value="BTB"/>
    <property type="match status" value="1"/>
</dbReference>
<dbReference type="InterPro" id="IPR019147">
    <property type="entry name" value="SWAP_N_domain"/>
</dbReference>
<dbReference type="SMART" id="SM00320">
    <property type="entry name" value="WD40"/>
    <property type="match status" value="3"/>
</dbReference>
<dbReference type="Pfam" id="PF02214">
    <property type="entry name" value="BTB_2"/>
    <property type="match status" value="1"/>
</dbReference>
<feature type="active site" evidence="22">
    <location>
        <position position="801"/>
    </location>
</feature>
<dbReference type="InterPro" id="IPR013087">
    <property type="entry name" value="Znf_C2H2_type"/>
</dbReference>
<dbReference type="GO" id="GO:0008270">
    <property type="term" value="F:zinc ion binding"/>
    <property type="evidence" value="ECO:0007669"/>
    <property type="project" value="UniProtKB-KW"/>
</dbReference>
<dbReference type="Gene3D" id="1.10.287.10">
    <property type="entry name" value="S15/NS1, RNA-binding"/>
    <property type="match status" value="1"/>
</dbReference>
<evidence type="ECO:0000256" key="11">
    <source>
        <dbReference type="ARBA" id="ARBA00022786"/>
    </source>
</evidence>
<evidence type="ECO:0000313" key="27">
    <source>
        <dbReference type="EMBL" id="KRZ35469.1"/>
    </source>
</evidence>
<dbReference type="PANTHER" id="PTHR15859">
    <property type="entry name" value="SETA BINDING PROTEIN 1"/>
    <property type="match status" value="1"/>
</dbReference>
<dbReference type="SUPFAM" id="SSF54695">
    <property type="entry name" value="POZ domain"/>
    <property type="match status" value="1"/>
</dbReference>
<feature type="compositionally biased region" description="Basic and acidic residues" evidence="23">
    <location>
        <begin position="1501"/>
        <end position="1513"/>
    </location>
</feature>
<dbReference type="FunFam" id="1.10.287.10:FF:000018">
    <property type="entry name" value="Ataxin-3 homolog"/>
    <property type="match status" value="1"/>
</dbReference>
<comment type="function">
    <text evidence="17">Acts as a chain editing deubiquitinating enzyme that binds and cleaves 'Lys-48'-linked polyubiquitin chains, with a preference for chains containing four or more ubiquitin molecules thereby modulating protein degradation by the ubiquitin-proteasome pathway. Probably by regulating the IGF-1-insulin-like pathway, regulates lifespan. Regulates germline DNA double-strand-break repair and apoptosis in response to DNA damage by recruiting E4 ubiquitin-protein ligase ufd-2 to DNA repair foci. Interacts with key regulators of transcription and represses transcription. Acts as a histone-binding protein that regulates transcription.</text>
</comment>
<dbReference type="Gene3D" id="3.30.710.10">
    <property type="entry name" value="Potassium Channel Kv1.1, Chain A"/>
    <property type="match status" value="1"/>
</dbReference>
<feature type="compositionally biased region" description="Low complexity" evidence="23">
    <location>
        <begin position="1288"/>
        <end position="1299"/>
    </location>
</feature>
<feature type="region of interest" description="Disordered" evidence="23">
    <location>
        <begin position="1265"/>
        <end position="1299"/>
    </location>
</feature>
<protein>
    <recommendedName>
        <fullName evidence="19">Ataxin-3 homolog</fullName>
        <ecNumber evidence="5">3.4.19.12</ecNumber>
    </recommendedName>
    <alternativeName>
        <fullName evidence="20">Machado-Joseph disease-like protein</fullName>
    </alternativeName>
</protein>
<comment type="subunit">
    <text evidence="18">Forms a complex composed of deubiquitinating enzyme atx-3, adapter ubxn-5 and cdc-48.1. Forms a complex composed of deubiquitinating enzyme atx-3, E4 ubiquitin-protein ligase ufd-2 and cdc-48.1. Interacts (via RRDR motif) with cdc-48.1 (via N-terminus) and cdc-48.2 (via N-terminus); the interaction with cdc-48.1 is not required for atx-3 enzymatic activity. Interacts (via C-terminus) with ubxn-5. May interact with ned-8.</text>
</comment>
<keyword evidence="12 22" id="KW-0378">Hydrolase</keyword>
<feature type="compositionally biased region" description="Basic and acidic residues" evidence="23">
    <location>
        <begin position="1589"/>
        <end position="1614"/>
    </location>
</feature>
<feature type="compositionally biased region" description="Polar residues" evidence="23">
    <location>
        <begin position="1484"/>
        <end position="1500"/>
    </location>
</feature>
<evidence type="ECO:0000256" key="12">
    <source>
        <dbReference type="ARBA" id="ARBA00022801"/>
    </source>
</evidence>
<comment type="similarity">
    <text evidence="4">Belongs to the KCTD3 family.</text>
</comment>
<dbReference type="PRINTS" id="PR01233">
    <property type="entry name" value="JOSEPHIN"/>
</dbReference>
<evidence type="ECO:0000256" key="3">
    <source>
        <dbReference type="ARBA" id="ARBA00004604"/>
    </source>
</evidence>
<feature type="region of interest" description="Disordered" evidence="23">
    <location>
        <begin position="868"/>
        <end position="895"/>
    </location>
</feature>
<evidence type="ECO:0000256" key="18">
    <source>
        <dbReference type="ARBA" id="ARBA00063584"/>
    </source>
</evidence>
<accession>A0A0V1JKU8</accession>
<evidence type="ECO:0000256" key="2">
    <source>
        <dbReference type="ARBA" id="ARBA00004496"/>
    </source>
</evidence>
<evidence type="ECO:0000256" key="5">
    <source>
        <dbReference type="ARBA" id="ARBA00012759"/>
    </source>
</evidence>
<dbReference type="Gene3D" id="3.90.70.40">
    <property type="match status" value="1"/>
</dbReference>
<dbReference type="SMART" id="SM00355">
    <property type="entry name" value="ZnF_C2H2"/>
    <property type="match status" value="9"/>
</dbReference>
<dbReference type="InterPro" id="IPR036322">
    <property type="entry name" value="WD40_repeat_dom_sf"/>
</dbReference>
<feature type="region of interest" description="Disordered" evidence="23">
    <location>
        <begin position="1332"/>
        <end position="1516"/>
    </location>
</feature>
<dbReference type="PROSITE" id="PS50157">
    <property type="entry name" value="ZINC_FINGER_C2H2_2"/>
    <property type="match status" value="6"/>
</dbReference>
<keyword evidence="16" id="KW-0539">Nucleus</keyword>
<keyword evidence="7" id="KW-0597">Phosphoprotein</keyword>
<dbReference type="SUPFAM" id="SSF50978">
    <property type="entry name" value="WD40 repeat-like"/>
    <property type="match status" value="1"/>
</dbReference>
<keyword evidence="6" id="KW-0963">Cytoplasm</keyword>
<evidence type="ECO:0000256" key="23">
    <source>
        <dbReference type="SAM" id="MobiDB-lite"/>
    </source>
</evidence>
<dbReference type="PROSITE" id="PS50957">
    <property type="entry name" value="JOSEPHIN"/>
    <property type="match status" value="1"/>
</dbReference>
<keyword evidence="21" id="KW-0862">Zinc</keyword>
<feature type="domain" description="C2H2-type" evidence="25">
    <location>
        <begin position="1884"/>
        <end position="1913"/>
    </location>
</feature>
<dbReference type="InterPro" id="IPR003131">
    <property type="entry name" value="T1-type_BTB"/>
</dbReference>
<dbReference type="Pfam" id="PF09750">
    <property type="entry name" value="DRY_EERY"/>
    <property type="match status" value="1"/>
</dbReference>
<dbReference type="Gene3D" id="3.30.160.60">
    <property type="entry name" value="Classic Zinc Finger"/>
    <property type="match status" value="4"/>
</dbReference>